<dbReference type="EMBL" id="AP018227">
    <property type="protein sequence ID" value="BAY80923.1"/>
    <property type="molecule type" value="Genomic_DNA"/>
</dbReference>
<organism evidence="1 2">
    <name type="scientific">Calothrix parasitica NIES-267</name>
    <dbReference type="NCBI Taxonomy" id="1973488"/>
    <lineage>
        <taxon>Bacteria</taxon>
        <taxon>Bacillati</taxon>
        <taxon>Cyanobacteriota</taxon>
        <taxon>Cyanophyceae</taxon>
        <taxon>Nostocales</taxon>
        <taxon>Calotrichaceae</taxon>
        <taxon>Calothrix</taxon>
    </lineage>
</organism>
<accession>A0A1Z4LI66</accession>
<name>A0A1Z4LI66_9CYAN</name>
<keyword evidence="2" id="KW-1185">Reference proteome</keyword>
<reference evidence="1 2" key="1">
    <citation type="submission" date="2017-06" db="EMBL/GenBank/DDBJ databases">
        <title>Genome sequencing of cyanobaciteial culture collection at National Institute for Environmental Studies (NIES).</title>
        <authorList>
            <person name="Hirose Y."/>
            <person name="Shimura Y."/>
            <person name="Fujisawa T."/>
            <person name="Nakamura Y."/>
            <person name="Kawachi M."/>
        </authorList>
    </citation>
    <scope>NUCLEOTIDE SEQUENCE [LARGE SCALE GENOMIC DNA]</scope>
    <source>
        <strain evidence="1 2">NIES-267</strain>
    </source>
</reference>
<dbReference type="AlphaFoldDB" id="A0A1Z4LI66"/>
<evidence type="ECO:0000313" key="2">
    <source>
        <dbReference type="Proteomes" id="UP000218418"/>
    </source>
</evidence>
<proteinExistence type="predicted"/>
<gene>
    <name evidence="1" type="ORF">NIES267_03880</name>
</gene>
<protein>
    <submittedName>
        <fullName evidence="1">Uncharacterized protein</fullName>
    </submittedName>
</protein>
<dbReference type="Proteomes" id="UP000218418">
    <property type="component" value="Chromosome"/>
</dbReference>
<evidence type="ECO:0000313" key="1">
    <source>
        <dbReference type="EMBL" id="BAY80923.1"/>
    </source>
</evidence>
<sequence>MRFSWIIKYDTIFGNAGSDLTHILHQLQKPGFLLIKQRDNNAFTSEKPGFFNLLENGTRYKLVWLGAGEATVILETGEGFDTVKNRANASKF</sequence>